<reference evidence="3" key="1">
    <citation type="submission" date="2014-04" db="EMBL/GenBank/DDBJ databases">
        <title>Evolutionary Origins and Diversification of the Mycorrhizal Mutualists.</title>
        <authorList>
            <consortium name="DOE Joint Genome Institute"/>
            <consortium name="Mycorrhizal Genomics Consortium"/>
            <person name="Kohler A."/>
            <person name="Kuo A."/>
            <person name="Nagy L.G."/>
            <person name="Floudas D."/>
            <person name="Copeland A."/>
            <person name="Barry K.W."/>
            <person name="Cichocki N."/>
            <person name="Veneault-Fourrey C."/>
            <person name="LaButti K."/>
            <person name="Lindquist E.A."/>
            <person name="Lipzen A."/>
            <person name="Lundell T."/>
            <person name="Morin E."/>
            <person name="Murat C."/>
            <person name="Riley R."/>
            <person name="Ohm R."/>
            <person name="Sun H."/>
            <person name="Tunlid A."/>
            <person name="Henrissat B."/>
            <person name="Grigoriev I.V."/>
            <person name="Hibbett D.S."/>
            <person name="Martin F."/>
        </authorList>
    </citation>
    <scope>NUCLEOTIDE SEQUENCE [LARGE SCALE GENOMIC DNA]</scope>
    <source>
        <strain evidence="3">FD-334 SS-4</strain>
    </source>
</reference>
<organism evidence="2 3">
    <name type="scientific">Hypholoma sublateritium (strain FD-334 SS-4)</name>
    <dbReference type="NCBI Taxonomy" id="945553"/>
    <lineage>
        <taxon>Eukaryota</taxon>
        <taxon>Fungi</taxon>
        <taxon>Dikarya</taxon>
        <taxon>Basidiomycota</taxon>
        <taxon>Agaricomycotina</taxon>
        <taxon>Agaricomycetes</taxon>
        <taxon>Agaricomycetidae</taxon>
        <taxon>Agaricales</taxon>
        <taxon>Agaricineae</taxon>
        <taxon>Strophariaceae</taxon>
        <taxon>Hypholoma</taxon>
    </lineage>
</organism>
<dbReference type="OMA" id="MAREAIM"/>
<dbReference type="STRING" id="945553.A0A0D2NGB4"/>
<dbReference type="InterPro" id="IPR014876">
    <property type="entry name" value="DEK_C"/>
</dbReference>
<accession>A0A0D2NGB4</accession>
<gene>
    <name evidence="2" type="ORF">HYPSUDRAFT_118292</name>
</gene>
<evidence type="ECO:0000313" key="3">
    <source>
        <dbReference type="Proteomes" id="UP000054270"/>
    </source>
</evidence>
<feature type="domain" description="DEK-C" evidence="1">
    <location>
        <begin position="3"/>
        <end position="59"/>
    </location>
</feature>
<dbReference type="SUPFAM" id="SSF109715">
    <property type="entry name" value="DEK C-terminal domain"/>
    <property type="match status" value="1"/>
</dbReference>
<dbReference type="PROSITE" id="PS51998">
    <property type="entry name" value="DEK_C"/>
    <property type="match status" value="1"/>
</dbReference>
<keyword evidence="3" id="KW-1185">Reference proteome</keyword>
<dbReference type="EMBL" id="KN817638">
    <property type="protein sequence ID" value="KJA15676.1"/>
    <property type="molecule type" value="Genomic_DNA"/>
</dbReference>
<name>A0A0D2NGB4_HYPSF</name>
<evidence type="ECO:0000259" key="1">
    <source>
        <dbReference type="PROSITE" id="PS51998"/>
    </source>
</evidence>
<protein>
    <recommendedName>
        <fullName evidence="1">DEK-C domain-containing protein</fullName>
    </recommendedName>
</protein>
<feature type="non-terminal residue" evidence="2">
    <location>
        <position position="59"/>
    </location>
</feature>
<dbReference type="Gene3D" id="1.10.10.60">
    <property type="entry name" value="Homeodomain-like"/>
    <property type="match status" value="1"/>
</dbReference>
<evidence type="ECO:0000313" key="2">
    <source>
        <dbReference type="EMBL" id="KJA15676.1"/>
    </source>
</evidence>
<proteinExistence type="predicted"/>
<sequence>NPSPSDDDLFNALRGYLSTQDLMTVTKKMAREAIMAKFPKVELASRKDFLNQSIDKILS</sequence>
<dbReference type="AlphaFoldDB" id="A0A0D2NGB4"/>
<dbReference type="OrthoDB" id="370884at2759"/>
<dbReference type="Pfam" id="PF08766">
    <property type="entry name" value="DEK_C"/>
    <property type="match status" value="1"/>
</dbReference>
<feature type="non-terminal residue" evidence="2">
    <location>
        <position position="1"/>
    </location>
</feature>
<dbReference type="Proteomes" id="UP000054270">
    <property type="component" value="Unassembled WGS sequence"/>
</dbReference>